<reference evidence="7" key="1">
    <citation type="submission" date="2020-07" db="EMBL/GenBank/DDBJ databases">
        <title>Draft Genome Sequence of a Deep-Sea Yeast, Naganishia (Cryptococcus) liquefaciens strain N6.</title>
        <authorList>
            <person name="Han Y.W."/>
            <person name="Kajitani R."/>
            <person name="Morimoto H."/>
            <person name="Parhat M."/>
            <person name="Tsubouchi H."/>
            <person name="Bakenova O."/>
            <person name="Ogata M."/>
            <person name="Argunhan B."/>
            <person name="Aoki R."/>
            <person name="Kajiwara S."/>
            <person name="Itoh T."/>
            <person name="Iwasaki H."/>
        </authorList>
    </citation>
    <scope>NUCLEOTIDE SEQUENCE</scope>
    <source>
        <strain evidence="7">N6</strain>
    </source>
</reference>
<feature type="transmembrane region" description="Helical" evidence="5">
    <location>
        <begin position="124"/>
        <end position="147"/>
    </location>
</feature>
<dbReference type="EMBL" id="BLZA01000032">
    <property type="protein sequence ID" value="GHJ88913.1"/>
    <property type="molecule type" value="Genomic_DNA"/>
</dbReference>
<feature type="transmembrane region" description="Helical" evidence="5">
    <location>
        <begin position="153"/>
        <end position="174"/>
    </location>
</feature>
<organism evidence="7 8">
    <name type="scientific">Naganishia liquefaciens</name>
    <dbReference type="NCBI Taxonomy" id="104408"/>
    <lineage>
        <taxon>Eukaryota</taxon>
        <taxon>Fungi</taxon>
        <taxon>Dikarya</taxon>
        <taxon>Basidiomycota</taxon>
        <taxon>Agaricomycotina</taxon>
        <taxon>Tremellomycetes</taxon>
        <taxon>Filobasidiales</taxon>
        <taxon>Filobasidiaceae</taxon>
        <taxon>Naganishia</taxon>
    </lineage>
</organism>
<feature type="transmembrane region" description="Helical" evidence="5">
    <location>
        <begin position="269"/>
        <end position="291"/>
    </location>
</feature>
<dbReference type="AlphaFoldDB" id="A0A8H3YH27"/>
<feature type="transmembrane region" description="Helical" evidence="5">
    <location>
        <begin position="204"/>
        <end position="227"/>
    </location>
</feature>
<feature type="transmembrane region" description="Helical" evidence="5">
    <location>
        <begin position="239"/>
        <end position="257"/>
    </location>
</feature>
<evidence type="ECO:0000259" key="6">
    <source>
        <dbReference type="Pfam" id="PF03151"/>
    </source>
</evidence>
<keyword evidence="4 5" id="KW-0472">Membrane</keyword>
<comment type="caution">
    <text evidence="7">The sequence shown here is derived from an EMBL/GenBank/DDBJ whole genome shotgun (WGS) entry which is preliminary data.</text>
</comment>
<evidence type="ECO:0000256" key="1">
    <source>
        <dbReference type="ARBA" id="ARBA00004141"/>
    </source>
</evidence>
<accession>A0A8H3YH27</accession>
<dbReference type="OrthoDB" id="6418713at2759"/>
<keyword evidence="3 5" id="KW-1133">Transmembrane helix</keyword>
<protein>
    <recommendedName>
        <fullName evidence="6">Sugar phosphate transporter domain-containing protein</fullName>
    </recommendedName>
</protein>
<sequence>MSAANDRDDEVNVPLQAMPKASDLDTVLNDKNVELGGARAGETRAVQPAKKIVIPAYIIIPIWMACSISVILYNKYVYSSLDFPYPVFLTTYHLAFASVGTRVLQRTTNLVDGAKDIQMTRDQWMRTILPIGALFSGSLILSNFAYLSLSVSFIQMLKAFTPVAILLISFAFRIQEANRRLMLIVCMISFGCAMAAYGELHFEMIGFIAQCAAVGFEASRLVMIQILLHGMKMDPIVSLHYYAPVCAVINACIIPFTEGFAPFMHLDRLGAFVLFTNAGIAFALNVSAVFLISVGSGLILTLAGVFKDILLISGSVLMFGSSITATQVFGYSVALGGLILFKTAGSK</sequence>
<dbReference type="InterPro" id="IPR050186">
    <property type="entry name" value="TPT_transporter"/>
</dbReference>
<dbReference type="GO" id="GO:0016020">
    <property type="term" value="C:membrane"/>
    <property type="evidence" value="ECO:0007669"/>
    <property type="project" value="UniProtKB-SubCell"/>
</dbReference>
<evidence type="ECO:0000313" key="7">
    <source>
        <dbReference type="EMBL" id="GHJ88913.1"/>
    </source>
</evidence>
<keyword evidence="2 5" id="KW-0812">Transmembrane</keyword>
<evidence type="ECO:0000256" key="5">
    <source>
        <dbReference type="SAM" id="Phobius"/>
    </source>
</evidence>
<feature type="transmembrane region" description="Helical" evidence="5">
    <location>
        <begin position="85"/>
        <end position="104"/>
    </location>
</feature>
<comment type="subcellular location">
    <subcellularLocation>
        <location evidence="1">Membrane</location>
        <topology evidence="1">Multi-pass membrane protein</topology>
    </subcellularLocation>
</comment>
<evidence type="ECO:0000256" key="2">
    <source>
        <dbReference type="ARBA" id="ARBA00022692"/>
    </source>
</evidence>
<feature type="domain" description="Sugar phosphate transporter" evidence="6">
    <location>
        <begin position="59"/>
        <end position="341"/>
    </location>
</feature>
<dbReference type="PANTHER" id="PTHR11132">
    <property type="entry name" value="SOLUTE CARRIER FAMILY 35"/>
    <property type="match status" value="1"/>
</dbReference>
<evidence type="ECO:0000256" key="3">
    <source>
        <dbReference type="ARBA" id="ARBA00022989"/>
    </source>
</evidence>
<gene>
    <name evidence="7" type="ORF">NliqN6_5315</name>
</gene>
<name>A0A8H3YH27_9TREE</name>
<dbReference type="Pfam" id="PF03151">
    <property type="entry name" value="TPT"/>
    <property type="match status" value="1"/>
</dbReference>
<feature type="transmembrane region" description="Helical" evidence="5">
    <location>
        <begin position="52"/>
        <end position="73"/>
    </location>
</feature>
<evidence type="ECO:0000313" key="8">
    <source>
        <dbReference type="Proteomes" id="UP000620104"/>
    </source>
</evidence>
<evidence type="ECO:0000256" key="4">
    <source>
        <dbReference type="ARBA" id="ARBA00023136"/>
    </source>
</evidence>
<feature type="transmembrane region" description="Helical" evidence="5">
    <location>
        <begin position="181"/>
        <end position="198"/>
    </location>
</feature>
<keyword evidence="8" id="KW-1185">Reference proteome</keyword>
<proteinExistence type="predicted"/>
<dbReference type="InterPro" id="IPR004853">
    <property type="entry name" value="Sugar_P_trans_dom"/>
</dbReference>
<dbReference type="Proteomes" id="UP000620104">
    <property type="component" value="Unassembled WGS sequence"/>
</dbReference>